<proteinExistence type="predicted"/>
<name>A0A146JZC0_9EUKA</name>
<evidence type="ECO:0000313" key="1">
    <source>
        <dbReference type="EMBL" id="JAP88846.1"/>
    </source>
</evidence>
<reference evidence="1" key="1">
    <citation type="submission" date="2015-07" db="EMBL/GenBank/DDBJ databases">
        <title>Adaptation to a free-living lifestyle via gene acquisitions in the diplomonad Trepomonas sp. PC1.</title>
        <authorList>
            <person name="Xu F."/>
            <person name="Jerlstrom-Hultqvist J."/>
            <person name="Kolisko M."/>
            <person name="Simpson A.G.B."/>
            <person name="Roger A.J."/>
            <person name="Svard S.G."/>
            <person name="Andersson J.O."/>
        </authorList>
    </citation>
    <scope>NUCLEOTIDE SEQUENCE</scope>
    <source>
        <strain evidence="1">PC1</strain>
    </source>
</reference>
<feature type="non-terminal residue" evidence="1">
    <location>
        <position position="1"/>
    </location>
</feature>
<feature type="non-terminal residue" evidence="1">
    <location>
        <position position="329"/>
    </location>
</feature>
<sequence length="329" mass="38615">LKVADLGLEIETTYYGIQYFTIFEDTLFYMKQNGKFMKYNLVTKAEVSTKLIIQDVSGYKNQIALFNPSTTSIFEIIGEEMIKKKVITGRFEFDPTGYFMDFERGEFIDSLDKDLKVKSGMNAFRTPKPFYTVLGATKYKSFVSKERVLKMTDQAKLLSEPQQIDQALQKADWGRVANFPLWLIQKNADQVLNRVGQLKSCKEEIIYEIVGFQLTNAEERDIQKMKQFVEAFSENGQQFGWKCQGHARDVKQLMREEDMKQMMKDGFQRLEQQIIQIQDDQGEMKREINKIRKEQQFNVQQTINRFDEYKQAQKADSLRIDKQIAQMQD</sequence>
<gene>
    <name evidence="1" type="ORF">TPC1_31659</name>
</gene>
<dbReference type="EMBL" id="GDID01007760">
    <property type="protein sequence ID" value="JAP88846.1"/>
    <property type="molecule type" value="Transcribed_RNA"/>
</dbReference>
<protein>
    <submittedName>
        <fullName evidence="1">Uncharacterized protein</fullName>
    </submittedName>
</protein>
<dbReference type="AlphaFoldDB" id="A0A146JZC0"/>
<organism evidence="1">
    <name type="scientific">Trepomonas sp. PC1</name>
    <dbReference type="NCBI Taxonomy" id="1076344"/>
    <lineage>
        <taxon>Eukaryota</taxon>
        <taxon>Metamonada</taxon>
        <taxon>Diplomonadida</taxon>
        <taxon>Hexamitidae</taxon>
        <taxon>Hexamitinae</taxon>
        <taxon>Trepomonas</taxon>
    </lineage>
</organism>
<accession>A0A146JZC0</accession>